<dbReference type="AlphaFoldDB" id="A0A9P1GTP5"/>
<comment type="caution">
    <text evidence="3">The sequence shown here is derived from an EMBL/GenBank/DDBJ whole genome shotgun (WGS) entry which is preliminary data.</text>
</comment>
<evidence type="ECO:0000313" key="3">
    <source>
        <dbReference type="EMBL" id="CAI4020877.1"/>
    </source>
</evidence>
<evidence type="ECO:0000313" key="4">
    <source>
        <dbReference type="EMBL" id="CAL1174252.1"/>
    </source>
</evidence>
<keyword evidence="6" id="KW-1185">Reference proteome</keyword>
<evidence type="ECO:0000313" key="5">
    <source>
        <dbReference type="EMBL" id="CAL4808189.1"/>
    </source>
</evidence>
<feature type="compositionally biased region" description="Polar residues" evidence="1">
    <location>
        <begin position="153"/>
        <end position="164"/>
    </location>
</feature>
<sequence length="177" mass="18921">MGVVFSLVELSFGVTGSLVSLGSAICGLHAIASGSAVFFVAGLREVHDLQESLGKLSADFTSRMRSAKESPQKAASVALLAPLAMLLWMISVQCLLAWRVVNVPQTGKIALPLLALCLALLVVAPRFWWYLMTATGCLAPPITWLTAEFSERPPQTTSETQQVGEATADKDEPTMDD</sequence>
<evidence type="ECO:0000256" key="1">
    <source>
        <dbReference type="SAM" id="MobiDB-lite"/>
    </source>
</evidence>
<accession>A0A9P1GTP5</accession>
<keyword evidence="2" id="KW-0472">Membrane</keyword>
<dbReference type="EMBL" id="CAMXCT030006838">
    <property type="protein sequence ID" value="CAL4808189.1"/>
    <property type="molecule type" value="Genomic_DNA"/>
</dbReference>
<protein>
    <submittedName>
        <fullName evidence="5">ABC transmembrane type-1 domain-containing protein</fullName>
    </submittedName>
</protein>
<name>A0A9P1GTP5_9DINO</name>
<dbReference type="EMBL" id="CAMXCT010006838">
    <property type="protein sequence ID" value="CAI4020877.1"/>
    <property type="molecule type" value="Genomic_DNA"/>
</dbReference>
<keyword evidence="2" id="KW-1133">Transmembrane helix</keyword>
<dbReference type="EMBL" id="CAMXCT020006838">
    <property type="protein sequence ID" value="CAL1174252.1"/>
    <property type="molecule type" value="Genomic_DNA"/>
</dbReference>
<feature type="transmembrane region" description="Helical" evidence="2">
    <location>
        <begin position="74"/>
        <end position="98"/>
    </location>
</feature>
<gene>
    <name evidence="3" type="ORF">C1SCF055_LOCUS45257</name>
</gene>
<evidence type="ECO:0000256" key="2">
    <source>
        <dbReference type="SAM" id="Phobius"/>
    </source>
</evidence>
<organism evidence="3">
    <name type="scientific">Cladocopium goreaui</name>
    <dbReference type="NCBI Taxonomy" id="2562237"/>
    <lineage>
        <taxon>Eukaryota</taxon>
        <taxon>Sar</taxon>
        <taxon>Alveolata</taxon>
        <taxon>Dinophyceae</taxon>
        <taxon>Suessiales</taxon>
        <taxon>Symbiodiniaceae</taxon>
        <taxon>Cladocopium</taxon>
    </lineage>
</organism>
<evidence type="ECO:0000313" key="6">
    <source>
        <dbReference type="Proteomes" id="UP001152797"/>
    </source>
</evidence>
<keyword evidence="2 5" id="KW-0812">Transmembrane</keyword>
<proteinExistence type="predicted"/>
<dbReference type="Proteomes" id="UP001152797">
    <property type="component" value="Unassembled WGS sequence"/>
</dbReference>
<reference evidence="3" key="1">
    <citation type="submission" date="2022-10" db="EMBL/GenBank/DDBJ databases">
        <authorList>
            <person name="Chen Y."/>
            <person name="Dougan E. K."/>
            <person name="Chan C."/>
            <person name="Rhodes N."/>
            <person name="Thang M."/>
        </authorList>
    </citation>
    <scope>NUCLEOTIDE SEQUENCE</scope>
</reference>
<feature type="transmembrane region" description="Helical" evidence="2">
    <location>
        <begin position="110"/>
        <end position="129"/>
    </location>
</feature>
<feature type="region of interest" description="Disordered" evidence="1">
    <location>
        <begin position="150"/>
        <end position="177"/>
    </location>
</feature>
<feature type="transmembrane region" description="Helical" evidence="2">
    <location>
        <begin position="20"/>
        <end position="43"/>
    </location>
</feature>
<reference evidence="4" key="2">
    <citation type="submission" date="2024-04" db="EMBL/GenBank/DDBJ databases">
        <authorList>
            <person name="Chen Y."/>
            <person name="Shah S."/>
            <person name="Dougan E. K."/>
            <person name="Thang M."/>
            <person name="Chan C."/>
        </authorList>
    </citation>
    <scope>NUCLEOTIDE SEQUENCE [LARGE SCALE GENOMIC DNA]</scope>
</reference>
<feature type="compositionally biased region" description="Basic and acidic residues" evidence="1">
    <location>
        <begin position="167"/>
        <end position="177"/>
    </location>
</feature>